<comment type="caution">
    <text evidence="2">The sequence shown here is derived from an EMBL/GenBank/DDBJ whole genome shotgun (WGS) entry which is preliminary data.</text>
</comment>
<protein>
    <submittedName>
        <fullName evidence="2">Type 1 fimbrial protein</fullName>
    </submittedName>
</protein>
<dbReference type="RefSeq" id="WP_124231306.1">
    <property type="nucleotide sequence ID" value="NZ_RHHM01000001.1"/>
</dbReference>
<gene>
    <name evidence="2" type="ORF">EB241_00635</name>
</gene>
<sequence length="99" mass="10829">MNVTKLAIAAVIFTSWANHALAAGSNTGVIYFEGTIVEPLCDVEVEQNQFSSSCYREGRNQVTHSAISDEQAIPANIGQTEIRWLDSEHKQGVVTVSYN</sequence>
<dbReference type="AlphaFoldDB" id="A0A3N6S4M0"/>
<accession>A0A3N6S4M0</accession>
<feature type="signal peptide" evidence="1">
    <location>
        <begin position="1"/>
        <end position="22"/>
    </location>
</feature>
<proteinExistence type="predicted"/>
<evidence type="ECO:0000313" key="3">
    <source>
        <dbReference type="Proteomes" id="UP000279457"/>
    </source>
</evidence>
<dbReference type="OrthoDB" id="6458927at2"/>
<dbReference type="Proteomes" id="UP000279457">
    <property type="component" value="Unassembled WGS sequence"/>
</dbReference>
<reference evidence="2 3" key="1">
    <citation type="submission" date="2018-10" db="EMBL/GenBank/DDBJ databases">
        <title>Draft genome sequence for the type isolate of Erwinia psidii, agent causal of bacterial blight in guava (Psidium guajava) and wilt and die-back of Eucalyptus spp.</title>
        <authorList>
            <person name="Hermenegildo P.S."/>
            <person name="Santos S.A."/>
            <person name="Guimaraes L.M.S."/>
            <person name="Vidigal P.M.P."/>
            <person name="Pereira I.C."/>
            <person name="Badel J.L."/>
            <person name="Alfenas-Zerbini P."/>
            <person name="Ferreira M.A.S.V."/>
            <person name="Alfenas A.C."/>
        </authorList>
    </citation>
    <scope>NUCLEOTIDE SEQUENCE [LARGE SCALE GENOMIC DNA]</scope>
    <source>
        <strain evidence="2 3">IBSBF 435</strain>
    </source>
</reference>
<evidence type="ECO:0000256" key="1">
    <source>
        <dbReference type="SAM" id="SignalP"/>
    </source>
</evidence>
<organism evidence="2 3">
    <name type="scientific">Erwinia psidii</name>
    <dbReference type="NCBI Taxonomy" id="69224"/>
    <lineage>
        <taxon>Bacteria</taxon>
        <taxon>Pseudomonadati</taxon>
        <taxon>Pseudomonadota</taxon>
        <taxon>Gammaproteobacteria</taxon>
        <taxon>Enterobacterales</taxon>
        <taxon>Erwiniaceae</taxon>
        <taxon>Erwinia</taxon>
    </lineage>
</organism>
<keyword evidence="3" id="KW-1185">Reference proteome</keyword>
<keyword evidence="1" id="KW-0732">Signal</keyword>
<evidence type="ECO:0000313" key="2">
    <source>
        <dbReference type="EMBL" id="RQM39857.1"/>
    </source>
</evidence>
<dbReference type="EMBL" id="RHHM01000001">
    <property type="protein sequence ID" value="RQM39857.1"/>
    <property type="molecule type" value="Genomic_DNA"/>
</dbReference>
<feature type="chain" id="PRO_5017940172" evidence="1">
    <location>
        <begin position="23"/>
        <end position="99"/>
    </location>
</feature>
<name>A0A3N6S4M0_9GAMM</name>